<gene>
    <name evidence="6" type="primary">rps27ae</name>
    <name evidence="9" type="ORF">H1011_03290</name>
</gene>
<dbReference type="InterPro" id="IPR011332">
    <property type="entry name" value="Ribosomal_zn-bd"/>
</dbReference>
<keyword evidence="5 6" id="KW-0687">Ribonucleoprotein</keyword>
<comment type="subunit">
    <text evidence="6">Part of the 30S ribosomal subunit.</text>
</comment>
<feature type="binding site" evidence="6">
    <location>
        <position position="24"/>
    </location>
    <ligand>
        <name>Zn(2+)</name>
        <dbReference type="ChEBI" id="CHEBI:29105"/>
    </ligand>
</feature>
<dbReference type="InterPro" id="IPR022845">
    <property type="entry name" value="Ribosomal_eS31_arc"/>
</dbReference>
<dbReference type="Gene3D" id="6.20.50.180">
    <property type="match status" value="1"/>
</dbReference>
<evidence type="ECO:0000256" key="7">
    <source>
        <dbReference type="SAM" id="MobiDB-lite"/>
    </source>
</evidence>
<evidence type="ECO:0000256" key="5">
    <source>
        <dbReference type="ARBA" id="ARBA00023274"/>
    </source>
</evidence>
<dbReference type="GO" id="GO:0008270">
    <property type="term" value="F:zinc ion binding"/>
    <property type="evidence" value="ECO:0007669"/>
    <property type="project" value="UniProtKB-UniRule"/>
</dbReference>
<keyword evidence="4 6" id="KW-0689">Ribosomal protein</keyword>
<evidence type="ECO:0000259" key="8">
    <source>
        <dbReference type="SMART" id="SM01402"/>
    </source>
</evidence>
<dbReference type="InterPro" id="IPR002906">
    <property type="entry name" value="Ribosomal_eS31"/>
</dbReference>
<evidence type="ECO:0000313" key="9">
    <source>
        <dbReference type="EMBL" id="HIJ99814.1"/>
    </source>
</evidence>
<feature type="binding site" evidence="6">
    <location>
        <position position="27"/>
    </location>
    <ligand>
        <name>Zn(2+)</name>
        <dbReference type="ChEBI" id="CHEBI:29105"/>
    </ligand>
</feature>
<comment type="cofactor">
    <cofactor evidence="6">
        <name>Zn(2+)</name>
        <dbReference type="ChEBI" id="CHEBI:29105"/>
    </cofactor>
    <text evidence="6">Binds 1 zinc ion per subunit.</text>
</comment>
<evidence type="ECO:0000256" key="4">
    <source>
        <dbReference type="ARBA" id="ARBA00022980"/>
    </source>
</evidence>
<dbReference type="GO" id="GO:0006412">
    <property type="term" value="P:translation"/>
    <property type="evidence" value="ECO:0007669"/>
    <property type="project" value="UniProtKB-UniRule"/>
</dbReference>
<feature type="compositionally biased region" description="Basic and acidic residues" evidence="7">
    <location>
        <begin position="73"/>
        <end position="92"/>
    </location>
</feature>
<dbReference type="NCBIfam" id="NF001669">
    <property type="entry name" value="PRK00432.1"/>
    <property type="match status" value="1"/>
</dbReference>
<accession>A0A832UU86</accession>
<feature type="binding site" evidence="6">
    <location>
        <position position="42"/>
    </location>
    <ligand>
        <name>Zn(2+)</name>
        <dbReference type="ChEBI" id="CHEBI:29105"/>
    </ligand>
</feature>
<keyword evidence="3 6" id="KW-0862">Zinc</keyword>
<comment type="caution">
    <text evidence="6">Lacks conserved residue(s) required for the propagation of feature annotation.</text>
</comment>
<dbReference type="AlphaFoldDB" id="A0A832UU86"/>
<dbReference type="GO" id="GO:1990904">
    <property type="term" value="C:ribonucleoprotein complex"/>
    <property type="evidence" value="ECO:0007669"/>
    <property type="project" value="UniProtKB-KW"/>
</dbReference>
<feature type="domain" description="Small ribosomal subunit protein eS31" evidence="8">
    <location>
        <begin position="7"/>
        <end position="48"/>
    </location>
</feature>
<reference evidence="9 10" key="1">
    <citation type="journal article" name="Nat. Commun.">
        <title>Undinarchaeota illuminate DPANN phylogeny and the impact of gene transfer on archaeal evolution.</title>
        <authorList>
            <person name="Dombrowski N."/>
            <person name="Williams T.A."/>
            <person name="Sun J."/>
            <person name="Woodcroft B.J."/>
            <person name="Lee J.H."/>
            <person name="Minh B.Q."/>
            <person name="Rinke C."/>
            <person name="Spang A."/>
        </authorList>
    </citation>
    <scope>NUCLEOTIDE SEQUENCE [LARGE SCALE GENOMIC DNA]</scope>
    <source>
        <strain evidence="9">MAG_bin17</strain>
    </source>
</reference>
<dbReference type="SUPFAM" id="SSF57829">
    <property type="entry name" value="Zn-binding ribosomal proteins"/>
    <property type="match status" value="1"/>
</dbReference>
<evidence type="ECO:0000313" key="10">
    <source>
        <dbReference type="Proteomes" id="UP000604391"/>
    </source>
</evidence>
<dbReference type="Pfam" id="PF01599">
    <property type="entry name" value="Ribosomal_S27"/>
    <property type="match status" value="1"/>
</dbReference>
<feature type="compositionally biased region" description="Basic and acidic residues" evidence="7">
    <location>
        <begin position="54"/>
        <end position="66"/>
    </location>
</feature>
<evidence type="ECO:0000256" key="1">
    <source>
        <dbReference type="ARBA" id="ARBA00022723"/>
    </source>
</evidence>
<comment type="similarity">
    <text evidence="6">Belongs to the eukaryotic ribosomal protein eS31 family.</text>
</comment>
<protein>
    <recommendedName>
        <fullName evidence="6">Small ribosomal subunit protein eS31</fullName>
    </recommendedName>
</protein>
<dbReference type="Proteomes" id="UP000604391">
    <property type="component" value="Unassembled WGS sequence"/>
</dbReference>
<name>A0A832UU86_9ARCH</name>
<feature type="binding site" evidence="6">
    <location>
        <position position="45"/>
    </location>
    <ligand>
        <name>Zn(2+)</name>
        <dbReference type="ChEBI" id="CHEBI:29105"/>
    </ligand>
</feature>
<evidence type="ECO:0000256" key="3">
    <source>
        <dbReference type="ARBA" id="ARBA00022833"/>
    </source>
</evidence>
<dbReference type="GO" id="GO:0003735">
    <property type="term" value="F:structural constituent of ribosome"/>
    <property type="evidence" value="ECO:0007669"/>
    <property type="project" value="InterPro"/>
</dbReference>
<keyword evidence="10" id="KW-1185">Reference proteome</keyword>
<dbReference type="EMBL" id="DVAD01000015">
    <property type="protein sequence ID" value="HIJ99814.1"/>
    <property type="molecule type" value="Genomic_DNA"/>
</dbReference>
<dbReference type="SMART" id="SM01402">
    <property type="entry name" value="Ribosomal_S27"/>
    <property type="match status" value="1"/>
</dbReference>
<evidence type="ECO:0000256" key="2">
    <source>
        <dbReference type="ARBA" id="ARBA00022771"/>
    </source>
</evidence>
<keyword evidence="1 6" id="KW-0479">Metal-binding</keyword>
<sequence>MPQKRNKHELYDTSEGISRKNRICPRCGPGIFLAKHADREACGACGYTEFPNNPKEDESPKEKAPEAIEGEEEKAPDKKEEQPAEEAKESSE</sequence>
<proteinExistence type="inferred from homology"/>
<dbReference type="HAMAP" id="MF_00777">
    <property type="entry name" value="Ribosomal_eS31"/>
    <property type="match status" value="1"/>
</dbReference>
<comment type="caution">
    <text evidence="9">The sequence shown here is derived from an EMBL/GenBank/DDBJ whole genome shotgun (WGS) entry which is preliminary data.</text>
</comment>
<organism evidence="9 10">
    <name type="scientific">Candidatus Undinarchaeum marinum</name>
    <dbReference type="NCBI Taxonomy" id="2756141"/>
    <lineage>
        <taxon>Archaea</taxon>
        <taxon>Candidatus Undinarchaeota</taxon>
        <taxon>Candidatus Undinarchaeia</taxon>
        <taxon>Candidatus Undinarchaeales</taxon>
        <taxon>Candidatus Undinarchaeaceae</taxon>
        <taxon>Candidatus Undinarchaeum</taxon>
    </lineage>
</organism>
<dbReference type="GO" id="GO:0005840">
    <property type="term" value="C:ribosome"/>
    <property type="evidence" value="ECO:0007669"/>
    <property type="project" value="UniProtKB-KW"/>
</dbReference>
<feature type="region of interest" description="Disordered" evidence="7">
    <location>
        <begin position="1"/>
        <end position="20"/>
    </location>
</feature>
<feature type="region of interest" description="Disordered" evidence="7">
    <location>
        <begin position="47"/>
        <end position="92"/>
    </location>
</feature>
<keyword evidence="2 6" id="KW-0863">Zinc-finger</keyword>
<evidence type="ECO:0000256" key="6">
    <source>
        <dbReference type="HAMAP-Rule" id="MF_00777"/>
    </source>
</evidence>